<dbReference type="InterPro" id="IPR011109">
    <property type="entry name" value="DNA_bind_recombinase_dom"/>
</dbReference>
<keyword evidence="1" id="KW-0229">DNA integration</keyword>
<dbReference type="GO" id="GO:0015074">
    <property type="term" value="P:DNA integration"/>
    <property type="evidence" value="ECO:0007669"/>
    <property type="project" value="UniProtKB-KW"/>
</dbReference>
<name>A0A444MJA4_9SPHI</name>
<evidence type="ECO:0000256" key="1">
    <source>
        <dbReference type="ARBA" id="ARBA00022908"/>
    </source>
</evidence>
<feature type="active site" description="O-(5'-phospho-DNA)-serine intermediate" evidence="4 5">
    <location>
        <position position="11"/>
    </location>
</feature>
<dbReference type="OrthoDB" id="9815006at2"/>
<keyword evidence="3" id="KW-0233">DNA recombination</keyword>
<dbReference type="InterPro" id="IPR050639">
    <property type="entry name" value="SSR_resolvase"/>
</dbReference>
<feature type="coiled-coil region" evidence="6">
    <location>
        <begin position="364"/>
        <end position="426"/>
    </location>
</feature>
<dbReference type="PANTHER" id="PTHR30461:SF23">
    <property type="entry name" value="DNA RECOMBINASE-RELATED"/>
    <property type="match status" value="1"/>
</dbReference>
<dbReference type="SUPFAM" id="SSF53041">
    <property type="entry name" value="Resolvase-like"/>
    <property type="match status" value="1"/>
</dbReference>
<dbReference type="PROSITE" id="PS51736">
    <property type="entry name" value="RECOMBINASES_3"/>
    <property type="match status" value="1"/>
</dbReference>
<organism evidence="9 10">
    <name type="scientific">Mucilaginibacter gilvus</name>
    <dbReference type="NCBI Taxonomy" id="2305909"/>
    <lineage>
        <taxon>Bacteria</taxon>
        <taxon>Pseudomonadati</taxon>
        <taxon>Bacteroidota</taxon>
        <taxon>Sphingobacteriia</taxon>
        <taxon>Sphingobacteriales</taxon>
        <taxon>Sphingobacteriaceae</taxon>
        <taxon>Mucilaginibacter</taxon>
    </lineage>
</organism>
<dbReference type="Gene3D" id="3.90.1750.20">
    <property type="entry name" value="Putative Large Serine Recombinase, Chain B, Domain 2"/>
    <property type="match status" value="1"/>
</dbReference>
<dbReference type="PROSITE" id="PS51737">
    <property type="entry name" value="RECOMBINASE_DNA_BIND"/>
    <property type="match status" value="1"/>
</dbReference>
<dbReference type="AlphaFoldDB" id="A0A444MJA4"/>
<dbReference type="InterPro" id="IPR038109">
    <property type="entry name" value="DNA_bind_recomb_sf"/>
</dbReference>
<evidence type="ECO:0000256" key="2">
    <source>
        <dbReference type="ARBA" id="ARBA00023125"/>
    </source>
</evidence>
<evidence type="ECO:0000256" key="3">
    <source>
        <dbReference type="ARBA" id="ARBA00023172"/>
    </source>
</evidence>
<proteinExistence type="predicted"/>
<comment type="caution">
    <text evidence="9">The sequence shown here is derived from an EMBL/GenBank/DDBJ whole genome shotgun (WGS) entry which is preliminary data.</text>
</comment>
<keyword evidence="10" id="KW-1185">Reference proteome</keyword>
<protein>
    <submittedName>
        <fullName evidence="9">Recombinase family protein</fullName>
    </submittedName>
</protein>
<keyword evidence="6" id="KW-0175">Coiled coil</keyword>
<gene>
    <name evidence="9" type="ORF">EPL05_19450</name>
</gene>
<dbReference type="CDD" id="cd00338">
    <property type="entry name" value="Ser_Recombinase"/>
    <property type="match status" value="1"/>
</dbReference>
<accession>A0A444MJA4</accession>
<sequence>MKVADIYIRVSTDEQADKGYSQRSQEEVLRRYCEINNISIRKTIFEDHSAKTFIRPQWQGLLLNLRKQRGKVDLVLFTKWDRFSRNAPDAYQMINTLKILGVEPQAIEQPLDMEVPENKMMLAIYLTAPEIENDRRALNTFYGLRRARKEGRWVSHAPMGYVNRHDITGKKFIAIDPPQAKIIQWAFKEVAKGIYSIQQVYEKAAEMGLRCKRNNFYVAIRNPVYCGKILIVKYKDEAAHTVNGLHEGIISESLFYDVQDVLSGKKKAEKTKVLSPDMLPLRGFIRCSKCSRVLCGSASKGRNGYYYYYHCSSACGCRYKAEDVNKAFDEVIEEFTINENYAELFTEVIADTYKSQNTTQLISRSELLKEINDLNGRIAKARELLLNGDIDGADYKTIKSENEYKINVLEAKLAEAAAVNSKAENIEPILRRAITKLTQLDRIYSKSTTSEKRELIGSMYPQKFTFEELQHRTAFTSELYSCIYLINRKIASKKEGQATDFSCLPILAPEAGLEPSDRLANALILKN</sequence>
<reference evidence="9 10" key="1">
    <citation type="submission" date="2019-01" db="EMBL/GenBank/DDBJ databases">
        <title>Mucilaginibacter antarcticum sp. nov., isolated from antarctic soil.</title>
        <authorList>
            <person name="Yan Y.-Q."/>
            <person name="Du Z.-J."/>
        </authorList>
    </citation>
    <scope>NUCLEOTIDE SEQUENCE [LARGE SCALE GENOMIC DNA]</scope>
    <source>
        <strain evidence="9 10">F01003</strain>
    </source>
</reference>
<dbReference type="InterPro" id="IPR006118">
    <property type="entry name" value="Recombinase_CS"/>
</dbReference>
<dbReference type="EMBL" id="SBIW01000011">
    <property type="protein sequence ID" value="RWY48321.1"/>
    <property type="molecule type" value="Genomic_DNA"/>
</dbReference>
<evidence type="ECO:0000313" key="9">
    <source>
        <dbReference type="EMBL" id="RWY48321.1"/>
    </source>
</evidence>
<dbReference type="Pfam" id="PF07508">
    <property type="entry name" value="Recombinase"/>
    <property type="match status" value="1"/>
</dbReference>
<dbReference type="Proteomes" id="UP000286701">
    <property type="component" value="Unassembled WGS sequence"/>
</dbReference>
<dbReference type="Gene3D" id="3.40.50.1390">
    <property type="entry name" value="Resolvase, N-terminal catalytic domain"/>
    <property type="match status" value="1"/>
</dbReference>
<dbReference type="RefSeq" id="WP_128535668.1">
    <property type="nucleotide sequence ID" value="NZ_SBIW01000011.1"/>
</dbReference>
<dbReference type="GO" id="GO:0000150">
    <property type="term" value="F:DNA strand exchange activity"/>
    <property type="evidence" value="ECO:0007669"/>
    <property type="project" value="InterPro"/>
</dbReference>
<dbReference type="PANTHER" id="PTHR30461">
    <property type="entry name" value="DNA-INVERTASE FROM LAMBDOID PROPHAGE"/>
    <property type="match status" value="1"/>
</dbReference>
<feature type="domain" description="Resolvase/invertase-type recombinase catalytic" evidence="7">
    <location>
        <begin position="3"/>
        <end position="151"/>
    </location>
</feature>
<dbReference type="PROSITE" id="PS00397">
    <property type="entry name" value="RECOMBINASES_1"/>
    <property type="match status" value="1"/>
</dbReference>
<evidence type="ECO:0000256" key="4">
    <source>
        <dbReference type="PIRSR" id="PIRSR606118-50"/>
    </source>
</evidence>
<evidence type="ECO:0000313" key="10">
    <source>
        <dbReference type="Proteomes" id="UP000286701"/>
    </source>
</evidence>
<evidence type="ECO:0000256" key="6">
    <source>
        <dbReference type="SAM" id="Coils"/>
    </source>
</evidence>
<feature type="domain" description="Recombinase" evidence="8">
    <location>
        <begin position="158"/>
        <end position="268"/>
    </location>
</feature>
<dbReference type="GO" id="GO:0003677">
    <property type="term" value="F:DNA binding"/>
    <property type="evidence" value="ECO:0007669"/>
    <property type="project" value="UniProtKB-KW"/>
</dbReference>
<evidence type="ECO:0000259" key="7">
    <source>
        <dbReference type="PROSITE" id="PS51736"/>
    </source>
</evidence>
<evidence type="ECO:0000259" key="8">
    <source>
        <dbReference type="PROSITE" id="PS51737"/>
    </source>
</evidence>
<dbReference type="InterPro" id="IPR006119">
    <property type="entry name" value="Resolv_N"/>
</dbReference>
<dbReference type="Pfam" id="PF00239">
    <property type="entry name" value="Resolvase"/>
    <property type="match status" value="1"/>
</dbReference>
<dbReference type="SMART" id="SM00857">
    <property type="entry name" value="Resolvase"/>
    <property type="match status" value="1"/>
</dbReference>
<dbReference type="InterPro" id="IPR036162">
    <property type="entry name" value="Resolvase-like_N_sf"/>
</dbReference>
<evidence type="ECO:0000256" key="5">
    <source>
        <dbReference type="PROSITE-ProRule" id="PRU10137"/>
    </source>
</evidence>
<keyword evidence="2" id="KW-0238">DNA-binding</keyword>